<proteinExistence type="predicted"/>
<keyword evidence="3" id="KW-0808">Transferase</keyword>
<dbReference type="Proteomes" id="UP000182284">
    <property type="component" value="Unassembled WGS sequence"/>
</dbReference>
<dbReference type="SUPFAM" id="SSF52833">
    <property type="entry name" value="Thioredoxin-like"/>
    <property type="match status" value="1"/>
</dbReference>
<dbReference type="AlphaFoldDB" id="A0A1G7G8M6"/>
<dbReference type="CDD" id="cd03207">
    <property type="entry name" value="GST_C_8"/>
    <property type="match status" value="1"/>
</dbReference>
<name>A0A1G7G8M6_9RHOB</name>
<dbReference type="SUPFAM" id="SSF47616">
    <property type="entry name" value="GST C-terminal domain-like"/>
    <property type="match status" value="1"/>
</dbReference>
<dbReference type="Gene3D" id="3.40.30.10">
    <property type="entry name" value="Glutaredoxin"/>
    <property type="match status" value="1"/>
</dbReference>
<evidence type="ECO:0000313" key="3">
    <source>
        <dbReference type="EMBL" id="SDE84471.1"/>
    </source>
</evidence>
<evidence type="ECO:0000256" key="1">
    <source>
        <dbReference type="SAM" id="MobiDB-lite"/>
    </source>
</evidence>
<dbReference type="PANTHER" id="PTHR44051:SF8">
    <property type="entry name" value="GLUTATHIONE S-TRANSFERASE GSTA"/>
    <property type="match status" value="1"/>
</dbReference>
<dbReference type="InterPro" id="IPR004045">
    <property type="entry name" value="Glutathione_S-Trfase_N"/>
</dbReference>
<dbReference type="OrthoDB" id="5740960at2"/>
<dbReference type="Pfam" id="PF13417">
    <property type="entry name" value="GST_N_3"/>
    <property type="match status" value="1"/>
</dbReference>
<organism evidence="3 4">
    <name type="scientific">Celeribacter baekdonensis</name>
    <dbReference type="NCBI Taxonomy" id="875171"/>
    <lineage>
        <taxon>Bacteria</taxon>
        <taxon>Pseudomonadati</taxon>
        <taxon>Pseudomonadota</taxon>
        <taxon>Alphaproteobacteria</taxon>
        <taxon>Rhodobacterales</taxon>
        <taxon>Roseobacteraceae</taxon>
        <taxon>Celeribacter</taxon>
    </lineage>
</organism>
<dbReference type="PANTHER" id="PTHR44051">
    <property type="entry name" value="GLUTATHIONE S-TRANSFERASE-RELATED"/>
    <property type="match status" value="1"/>
</dbReference>
<feature type="region of interest" description="Disordered" evidence="1">
    <location>
        <begin position="35"/>
        <end position="55"/>
    </location>
</feature>
<dbReference type="PROSITE" id="PS50404">
    <property type="entry name" value="GST_NTER"/>
    <property type="match status" value="1"/>
</dbReference>
<dbReference type="Pfam" id="PF00043">
    <property type="entry name" value="GST_C"/>
    <property type="match status" value="1"/>
</dbReference>
<evidence type="ECO:0000259" key="2">
    <source>
        <dbReference type="PROSITE" id="PS50404"/>
    </source>
</evidence>
<dbReference type="RefSeq" id="WP_074640568.1">
    <property type="nucleotide sequence ID" value="NZ_FNBL01000001.1"/>
</dbReference>
<reference evidence="3 4" key="1">
    <citation type="submission" date="2016-10" db="EMBL/GenBank/DDBJ databases">
        <authorList>
            <person name="de Groot N.N."/>
        </authorList>
    </citation>
    <scope>NUCLEOTIDE SEQUENCE [LARGE SCALE GENOMIC DNA]</scope>
    <source>
        <strain evidence="3 4">DSM 27375</strain>
    </source>
</reference>
<evidence type="ECO:0000313" key="4">
    <source>
        <dbReference type="Proteomes" id="UP000182284"/>
    </source>
</evidence>
<dbReference type="InterPro" id="IPR036282">
    <property type="entry name" value="Glutathione-S-Trfase_C_sf"/>
</dbReference>
<dbReference type="Gene3D" id="1.20.1050.10">
    <property type="match status" value="1"/>
</dbReference>
<dbReference type="InterPro" id="IPR036249">
    <property type="entry name" value="Thioredoxin-like_sf"/>
</dbReference>
<dbReference type="InterPro" id="IPR004046">
    <property type="entry name" value="GST_C"/>
</dbReference>
<feature type="domain" description="GST N-terminal" evidence="2">
    <location>
        <begin position="1"/>
        <end position="84"/>
    </location>
</feature>
<sequence length="207" mass="22883">MLTLYHAPNSRSTRIITLLTALDVMDQIDIRLTDIPRQDGSGGRDPNNPHPEGKVPLLVTEEGETIRETNAIMLYLCDRFPSDFAPKVGAPGRATMLSWMAWYGNVLEPVFVLNIAEISHPMLTSTFRGLPEAITALAAGLEGRDYILGARYSVVDLLLASPFLWFPQALPDVPVIKDWVARCGAQPVIAQTTAYETKAQQRFTEMA</sequence>
<gene>
    <name evidence="3" type="ORF">SAMN04488117_101445</name>
</gene>
<dbReference type="EMBL" id="FNBL01000001">
    <property type="protein sequence ID" value="SDE84471.1"/>
    <property type="molecule type" value="Genomic_DNA"/>
</dbReference>
<accession>A0A1G7G8M6</accession>
<protein>
    <submittedName>
        <fullName evidence="3">Glutathione S-transferase</fullName>
    </submittedName>
</protein>
<dbReference type="GO" id="GO:0016740">
    <property type="term" value="F:transferase activity"/>
    <property type="evidence" value="ECO:0007669"/>
    <property type="project" value="UniProtKB-KW"/>
</dbReference>